<evidence type="ECO:0000256" key="15">
    <source>
        <dbReference type="ARBA" id="ARBA00022833"/>
    </source>
</evidence>
<keyword evidence="12 21" id="KW-0547">Nucleotide-binding</keyword>
<dbReference type="FunFam" id="1.10.510.10:FF:000151">
    <property type="entry name" value="Serine/threonine-protein kinase"/>
    <property type="match status" value="1"/>
</dbReference>
<keyword evidence="8" id="KW-0597">Phosphoprotein</keyword>
<dbReference type="GO" id="GO:0035556">
    <property type="term" value="P:intracellular signal transduction"/>
    <property type="evidence" value="ECO:0007669"/>
    <property type="project" value="TreeGrafter"/>
</dbReference>
<dbReference type="EC" id="2.7.11.13" evidence="5"/>
<dbReference type="SUPFAM" id="SSF57889">
    <property type="entry name" value="Cysteine-rich domain"/>
    <property type="match status" value="2"/>
</dbReference>
<dbReference type="PROSITE" id="PS00108">
    <property type="entry name" value="PROTEIN_KINASE_ST"/>
    <property type="match status" value="1"/>
</dbReference>
<gene>
    <name evidence="27" type="primary">prkd3</name>
</gene>
<dbReference type="PROSITE" id="PS50081">
    <property type="entry name" value="ZF_DAG_PE_2"/>
    <property type="match status" value="2"/>
</dbReference>
<evidence type="ECO:0000256" key="11">
    <source>
        <dbReference type="ARBA" id="ARBA00022737"/>
    </source>
</evidence>
<sequence length="800" mass="90570">MSASSSTFPLTLPKPFAHSPHQTAPPTPSPSPSPPVPLCVRLSNGNHSVPSPTSSLHGVSFLLQIGLTREMVTLEPHDLSLSSVMDLVCSIVDQKFPECGFFGLYDKILLFRHDLNSDNILQRLTLAEDIHEGDLIEVVLSAQATVEDFQIRPHALYVHSYKAPTFCDYCGEMLWGLVRQGLKCEGCGLNYHKRCAFKIPNNCSGVRKRRLSNVSLPGPSLSVPRPAPAEHAVVSLEDEPGKRLPSWSGRPIWMEKMVLGRVKVPHTFVIHTYTRPTICQFCKRLLKGLFRQGMQCKDCKFNCHNPSTSTNIPLMRVVQSIKHTKRRSSTLVKEGWMVHYTSRDNLRKRHYWRLDSKSLTLFQNDSGAKYYKEIPLSEILQVEVARDFSSLALGGNPHCFEVITATMVYYVGENTGGPHLHIHNPALAAGGVGLEVAQGWERAIRQALMPVPVTPQPSMGAELSISISVSNSQIQENVDISSIYQIFADEVLGSGQFGIVYGGKHRKTGRDVAIKVIDKMRFPTKQESQLRNEVAILQNLHHPGIVNLECMFETPERVFVVMEKLHGDMLEMILSSEKSKLPERITKFLVTQILVALRHLHFKNIVHCDLKPENVLLASAEPFPQVKLCDFGFARIIGEKSFRRSVVGTPAYLAPEVLRSKGYNRSLDMWSVGVIIYVSLSGTFPFNEDEDINDQIQNAAFMYPSTPWKEISAEATDLINNLLQVKMRKRYSVDKTLSHPWLQDYQTWLDLREFETRRRERYITHESDDARWEKYAYEHSLVYPKHFIMAPNLDDMDEDP</sequence>
<evidence type="ECO:0000259" key="25">
    <source>
        <dbReference type="PROSITE" id="PS50011"/>
    </source>
</evidence>
<feature type="domain" description="Phorbol-ester/DAG-type" evidence="26">
    <location>
        <begin position="153"/>
        <end position="203"/>
    </location>
</feature>
<organism evidence="27 28">
    <name type="scientific">Sinocyclocheilus grahami</name>
    <name type="common">Dianchi golden-line fish</name>
    <name type="synonym">Barbus grahami</name>
    <dbReference type="NCBI Taxonomy" id="75366"/>
    <lineage>
        <taxon>Eukaryota</taxon>
        <taxon>Metazoa</taxon>
        <taxon>Chordata</taxon>
        <taxon>Craniata</taxon>
        <taxon>Vertebrata</taxon>
        <taxon>Euteleostomi</taxon>
        <taxon>Actinopterygii</taxon>
        <taxon>Neopterygii</taxon>
        <taxon>Teleostei</taxon>
        <taxon>Ostariophysi</taxon>
        <taxon>Cypriniformes</taxon>
        <taxon>Cyprinidae</taxon>
        <taxon>Cyprininae</taxon>
        <taxon>Sinocyclocheilus</taxon>
    </lineage>
</organism>
<dbReference type="PANTHER" id="PTHR22968:SF26">
    <property type="entry name" value="SERINE_THREONINE-PROTEIN KINASE D3"/>
    <property type="match status" value="1"/>
</dbReference>
<evidence type="ECO:0000256" key="2">
    <source>
        <dbReference type="ARBA" id="ARBA00004370"/>
    </source>
</evidence>
<dbReference type="Pfam" id="PF00069">
    <property type="entry name" value="Pkinase"/>
    <property type="match status" value="1"/>
</dbReference>
<keyword evidence="13" id="KW-0863">Zinc-finger</keyword>
<dbReference type="SMART" id="SM00233">
    <property type="entry name" value="PH"/>
    <property type="match status" value="1"/>
</dbReference>
<dbReference type="Pfam" id="PF00130">
    <property type="entry name" value="C1_1"/>
    <property type="match status" value="2"/>
</dbReference>
<comment type="cofactor">
    <cofactor evidence="1">
        <name>Mg(2+)</name>
        <dbReference type="ChEBI" id="CHEBI:18420"/>
    </cofactor>
</comment>
<comment type="catalytic activity">
    <reaction evidence="19">
        <text>L-threonyl-[protein] + ATP = O-phospho-L-threonyl-[protein] + ADP + H(+)</text>
        <dbReference type="Rhea" id="RHEA:46608"/>
        <dbReference type="Rhea" id="RHEA-COMP:11060"/>
        <dbReference type="Rhea" id="RHEA-COMP:11605"/>
        <dbReference type="ChEBI" id="CHEBI:15378"/>
        <dbReference type="ChEBI" id="CHEBI:30013"/>
        <dbReference type="ChEBI" id="CHEBI:30616"/>
        <dbReference type="ChEBI" id="CHEBI:61977"/>
        <dbReference type="ChEBI" id="CHEBI:456216"/>
        <dbReference type="EC" id="2.7.11.13"/>
    </reaction>
</comment>
<evidence type="ECO:0000256" key="5">
    <source>
        <dbReference type="ARBA" id="ARBA00012429"/>
    </source>
</evidence>
<dbReference type="PRINTS" id="PR00008">
    <property type="entry name" value="DAGPEDOMAIN"/>
</dbReference>
<protein>
    <recommendedName>
        <fullName evidence="5">protein kinase C</fullName>
        <ecNumber evidence="5">2.7.11.13</ecNumber>
    </recommendedName>
</protein>
<dbReference type="InterPro" id="IPR017441">
    <property type="entry name" value="Protein_kinase_ATP_BS"/>
</dbReference>
<evidence type="ECO:0000256" key="18">
    <source>
        <dbReference type="ARBA" id="ARBA00023136"/>
    </source>
</evidence>
<dbReference type="FunFam" id="3.30.200.20:FF:000137">
    <property type="entry name" value="Serine/threonine-protein kinase"/>
    <property type="match status" value="1"/>
</dbReference>
<feature type="active site" description="Proton acceptor" evidence="20">
    <location>
        <position position="609"/>
    </location>
</feature>
<evidence type="ECO:0000256" key="16">
    <source>
        <dbReference type="ARBA" id="ARBA00022840"/>
    </source>
</evidence>
<dbReference type="GO" id="GO:0016020">
    <property type="term" value="C:membrane"/>
    <property type="evidence" value="ECO:0007669"/>
    <property type="project" value="UniProtKB-SubCell"/>
</dbReference>
<dbReference type="GO" id="GO:0005829">
    <property type="term" value="C:cytosol"/>
    <property type="evidence" value="ECO:0007669"/>
    <property type="project" value="TreeGrafter"/>
</dbReference>
<evidence type="ECO:0000256" key="1">
    <source>
        <dbReference type="ARBA" id="ARBA00001946"/>
    </source>
</evidence>
<name>A0A672PG28_SINGR</name>
<feature type="region of interest" description="Disordered" evidence="23">
    <location>
        <begin position="1"/>
        <end position="44"/>
    </location>
</feature>
<dbReference type="Pfam" id="PF00169">
    <property type="entry name" value="PH"/>
    <property type="match status" value="1"/>
</dbReference>
<evidence type="ECO:0000256" key="7">
    <source>
        <dbReference type="ARBA" id="ARBA00022527"/>
    </source>
</evidence>
<reference evidence="27" key="2">
    <citation type="submission" date="2025-09" db="UniProtKB">
        <authorList>
            <consortium name="Ensembl"/>
        </authorList>
    </citation>
    <scope>IDENTIFICATION</scope>
</reference>
<dbReference type="PROSITE" id="PS50011">
    <property type="entry name" value="PROTEIN_KINASE_DOM"/>
    <property type="match status" value="1"/>
</dbReference>
<dbReference type="AlphaFoldDB" id="A0A672PG28"/>
<dbReference type="CDD" id="cd01239">
    <property type="entry name" value="PH_PKD"/>
    <property type="match status" value="1"/>
</dbReference>
<dbReference type="Gene3D" id="3.30.60.20">
    <property type="match status" value="2"/>
</dbReference>
<feature type="domain" description="PH" evidence="24">
    <location>
        <begin position="330"/>
        <end position="449"/>
    </location>
</feature>
<evidence type="ECO:0000256" key="14">
    <source>
        <dbReference type="ARBA" id="ARBA00022777"/>
    </source>
</evidence>
<evidence type="ECO:0000256" key="22">
    <source>
        <dbReference type="PROSITE-ProRule" id="PRU10141"/>
    </source>
</evidence>
<evidence type="ECO:0000313" key="27">
    <source>
        <dbReference type="Ensembl" id="ENSSGRP00000062627.1"/>
    </source>
</evidence>
<evidence type="ECO:0000256" key="6">
    <source>
        <dbReference type="ARBA" id="ARBA00022490"/>
    </source>
</evidence>
<keyword evidence="11" id="KW-0677">Repeat</keyword>
<evidence type="ECO:0000256" key="4">
    <source>
        <dbReference type="ARBA" id="ARBA00008582"/>
    </source>
</evidence>
<dbReference type="Gene3D" id="2.30.29.30">
    <property type="entry name" value="Pleckstrin-homology domain (PH domain)/Phosphotyrosine-binding domain (PTB)"/>
    <property type="match status" value="1"/>
</dbReference>
<evidence type="ECO:0000256" key="21">
    <source>
        <dbReference type="PIRSR" id="PIRSR000552-2"/>
    </source>
</evidence>
<dbReference type="CDD" id="cd14082">
    <property type="entry name" value="STKc_PKD"/>
    <property type="match status" value="1"/>
</dbReference>
<evidence type="ECO:0000256" key="8">
    <source>
        <dbReference type="ARBA" id="ARBA00022553"/>
    </source>
</evidence>
<evidence type="ECO:0000256" key="3">
    <source>
        <dbReference type="ARBA" id="ARBA00004496"/>
    </source>
</evidence>
<keyword evidence="18" id="KW-0472">Membrane</keyword>
<keyword evidence="14" id="KW-0418">Kinase</keyword>
<evidence type="ECO:0000259" key="26">
    <source>
        <dbReference type="PROSITE" id="PS50081"/>
    </source>
</evidence>
<accession>A0A672PG28</accession>
<evidence type="ECO:0000256" key="20">
    <source>
        <dbReference type="PIRSR" id="PIRSR000552-1"/>
    </source>
</evidence>
<evidence type="ECO:0000256" key="17">
    <source>
        <dbReference type="ARBA" id="ARBA00022842"/>
    </source>
</evidence>
<keyword evidence="16 21" id="KW-0067">ATP-binding</keyword>
<keyword evidence="7" id="KW-0723">Serine/threonine-protein kinase</keyword>
<dbReference type="InterPro" id="IPR000719">
    <property type="entry name" value="Prot_kinase_dom"/>
</dbReference>
<evidence type="ECO:0000256" key="19">
    <source>
        <dbReference type="ARBA" id="ARBA00047272"/>
    </source>
</evidence>
<comment type="similarity">
    <text evidence="4">Belongs to the protein kinase superfamily. CAMK Ser/Thr protein kinase family. PKD subfamily.</text>
</comment>
<dbReference type="PIRSF" id="PIRSF000552">
    <property type="entry name" value="PKC_mu_nu_D2"/>
    <property type="match status" value="1"/>
</dbReference>
<dbReference type="SUPFAM" id="SSF50729">
    <property type="entry name" value="PH domain-like"/>
    <property type="match status" value="1"/>
</dbReference>
<dbReference type="InterPro" id="IPR001849">
    <property type="entry name" value="PH_domain"/>
</dbReference>
<dbReference type="PROSITE" id="PS00479">
    <property type="entry name" value="ZF_DAG_PE_1"/>
    <property type="match status" value="1"/>
</dbReference>
<reference evidence="27" key="1">
    <citation type="submission" date="2025-08" db="UniProtKB">
        <authorList>
            <consortium name="Ensembl"/>
        </authorList>
    </citation>
    <scope>IDENTIFICATION</scope>
</reference>
<feature type="compositionally biased region" description="Pro residues" evidence="23">
    <location>
        <begin position="23"/>
        <end position="37"/>
    </location>
</feature>
<feature type="domain" description="Protein kinase" evidence="25">
    <location>
        <begin position="486"/>
        <end position="742"/>
    </location>
</feature>
<dbReference type="Gene3D" id="3.30.200.20">
    <property type="entry name" value="Phosphorylase Kinase, domain 1"/>
    <property type="match status" value="1"/>
</dbReference>
<dbReference type="CDD" id="cd20841">
    <property type="entry name" value="C1_PKD3_rpt1"/>
    <property type="match status" value="1"/>
</dbReference>
<dbReference type="SMART" id="SM00220">
    <property type="entry name" value="S_TKc"/>
    <property type="match status" value="1"/>
</dbReference>
<evidence type="ECO:0000256" key="9">
    <source>
        <dbReference type="ARBA" id="ARBA00022679"/>
    </source>
</evidence>
<dbReference type="InterPro" id="IPR046349">
    <property type="entry name" value="C1-like_sf"/>
</dbReference>
<keyword evidence="10" id="KW-0479">Metal-binding</keyword>
<feature type="domain" description="Phorbol-ester/DAG-type" evidence="26">
    <location>
        <begin position="265"/>
        <end position="315"/>
    </location>
</feature>
<feature type="binding site" evidence="21">
    <location>
        <begin position="492"/>
        <end position="500"/>
    </location>
    <ligand>
        <name>ATP</name>
        <dbReference type="ChEBI" id="CHEBI:30616"/>
    </ligand>
</feature>
<keyword evidence="6" id="KW-0963">Cytoplasm</keyword>
<evidence type="ECO:0000259" key="24">
    <source>
        <dbReference type="PROSITE" id="PS50003"/>
    </source>
</evidence>
<dbReference type="Proteomes" id="UP000472262">
    <property type="component" value="Unassembled WGS sequence"/>
</dbReference>
<evidence type="ECO:0000256" key="23">
    <source>
        <dbReference type="SAM" id="MobiDB-lite"/>
    </source>
</evidence>
<keyword evidence="15" id="KW-0862">Zinc</keyword>
<feature type="binding site" evidence="21 22">
    <location>
        <position position="515"/>
    </location>
    <ligand>
        <name>ATP</name>
        <dbReference type="ChEBI" id="CHEBI:30616"/>
    </ligand>
</feature>
<dbReference type="Gene3D" id="1.10.510.10">
    <property type="entry name" value="Transferase(Phosphotransferase) domain 1"/>
    <property type="match status" value="1"/>
</dbReference>
<dbReference type="SMART" id="SM00109">
    <property type="entry name" value="C1"/>
    <property type="match status" value="2"/>
</dbReference>
<comment type="subcellular location">
    <subcellularLocation>
        <location evidence="3">Cytoplasm</location>
    </subcellularLocation>
    <subcellularLocation>
        <location evidence="2">Membrane</location>
    </subcellularLocation>
</comment>
<evidence type="ECO:0000313" key="28">
    <source>
        <dbReference type="Proteomes" id="UP000472262"/>
    </source>
</evidence>
<dbReference type="InterPro" id="IPR015727">
    <property type="entry name" value="Protein_Kinase_C_mu-related"/>
</dbReference>
<dbReference type="PANTHER" id="PTHR22968">
    <property type="entry name" value="PROTEIN KINASE C, MU"/>
    <property type="match status" value="1"/>
</dbReference>
<evidence type="ECO:0000256" key="10">
    <source>
        <dbReference type="ARBA" id="ARBA00022723"/>
    </source>
</evidence>
<dbReference type="FunFam" id="2.30.29.30:FF:000056">
    <property type="entry name" value="Serine/threonine-protein kinase"/>
    <property type="match status" value="1"/>
</dbReference>
<dbReference type="InterPro" id="IPR057764">
    <property type="entry name" value="Ubiquitin_PRKD1-3_N"/>
</dbReference>
<dbReference type="GO" id="GO:0008270">
    <property type="term" value="F:zinc ion binding"/>
    <property type="evidence" value="ECO:0007669"/>
    <property type="project" value="UniProtKB-KW"/>
</dbReference>
<dbReference type="InterPro" id="IPR020454">
    <property type="entry name" value="DAG/PE-bd"/>
</dbReference>
<dbReference type="GO" id="GO:0004697">
    <property type="term" value="F:diacylglycerol-dependent serine/threonine kinase activity"/>
    <property type="evidence" value="ECO:0007669"/>
    <property type="project" value="UniProtKB-EC"/>
</dbReference>
<dbReference type="InterPro" id="IPR011009">
    <property type="entry name" value="Kinase-like_dom_sf"/>
</dbReference>
<dbReference type="InterPro" id="IPR002219">
    <property type="entry name" value="PKC_DAG/PE"/>
</dbReference>
<dbReference type="InterPro" id="IPR011993">
    <property type="entry name" value="PH-like_dom_sf"/>
</dbReference>
<dbReference type="PROSITE" id="PS00107">
    <property type="entry name" value="PROTEIN_KINASE_ATP"/>
    <property type="match status" value="1"/>
</dbReference>
<dbReference type="InterPro" id="IPR008271">
    <property type="entry name" value="Ser/Thr_kinase_AS"/>
</dbReference>
<dbReference type="PROSITE" id="PS50003">
    <property type="entry name" value="PH_DOMAIN"/>
    <property type="match status" value="1"/>
</dbReference>
<dbReference type="SUPFAM" id="SSF56112">
    <property type="entry name" value="Protein kinase-like (PK-like)"/>
    <property type="match status" value="1"/>
</dbReference>
<dbReference type="GO" id="GO:0007200">
    <property type="term" value="P:phospholipase C-activating G protein-coupled receptor signaling pathway"/>
    <property type="evidence" value="ECO:0007669"/>
    <property type="project" value="TreeGrafter"/>
</dbReference>
<dbReference type="FunFam" id="3.30.60.20:FF:000019">
    <property type="entry name" value="Serine/threonine-protein kinase"/>
    <property type="match status" value="1"/>
</dbReference>
<keyword evidence="28" id="KW-1185">Reference proteome</keyword>
<keyword evidence="9" id="KW-0808">Transferase</keyword>
<evidence type="ECO:0000256" key="12">
    <source>
        <dbReference type="ARBA" id="ARBA00022741"/>
    </source>
</evidence>
<keyword evidence="17" id="KW-0460">Magnesium</keyword>
<proteinExistence type="inferred from homology"/>
<dbReference type="Ensembl" id="ENSSGRT00000066781.1">
    <property type="protein sequence ID" value="ENSSGRP00000062627.1"/>
    <property type="gene ID" value="ENSSGRG00000031227.1"/>
</dbReference>
<dbReference type="Pfam" id="PF25525">
    <property type="entry name" value="Ubiquitin_PRKD1_N"/>
    <property type="match status" value="1"/>
</dbReference>
<dbReference type="GO" id="GO:0005524">
    <property type="term" value="F:ATP binding"/>
    <property type="evidence" value="ECO:0007669"/>
    <property type="project" value="UniProtKB-UniRule"/>
</dbReference>
<evidence type="ECO:0000256" key="13">
    <source>
        <dbReference type="ARBA" id="ARBA00022771"/>
    </source>
</evidence>